<reference evidence="2" key="1">
    <citation type="submission" date="2025-08" db="UniProtKB">
        <authorList>
            <consortium name="Ensembl"/>
        </authorList>
    </citation>
    <scope>IDENTIFICATION</scope>
</reference>
<sequence length="131" mass="14309">LAQGMDRHHSLTLAEEMFFTTEGMGQSLILLGSAFQESEMYLSSQGFSLSMLSLSRTLLPSHFQTKYSTSWSQGTPGSPGARGHTELSSGAEPAAVGLICVPKAKDTQNNLKMYLCPSSHKERFHFTGHQI</sequence>
<organism evidence="2 3">
    <name type="scientific">Cyanistes caeruleus</name>
    <name type="common">Eurasian blue tit</name>
    <name type="synonym">Parus caeruleus</name>
    <dbReference type="NCBI Taxonomy" id="156563"/>
    <lineage>
        <taxon>Eukaryota</taxon>
        <taxon>Metazoa</taxon>
        <taxon>Chordata</taxon>
        <taxon>Craniata</taxon>
        <taxon>Vertebrata</taxon>
        <taxon>Euteleostomi</taxon>
        <taxon>Archelosauria</taxon>
        <taxon>Archosauria</taxon>
        <taxon>Dinosauria</taxon>
        <taxon>Saurischia</taxon>
        <taxon>Theropoda</taxon>
        <taxon>Coelurosauria</taxon>
        <taxon>Aves</taxon>
        <taxon>Neognathae</taxon>
        <taxon>Neoaves</taxon>
        <taxon>Telluraves</taxon>
        <taxon>Australaves</taxon>
        <taxon>Passeriformes</taxon>
        <taxon>Paridae</taxon>
        <taxon>Cyanistes</taxon>
    </lineage>
</organism>
<accession>A0A8C0UT07</accession>
<reference evidence="2" key="2">
    <citation type="submission" date="2025-09" db="UniProtKB">
        <authorList>
            <consortium name="Ensembl"/>
        </authorList>
    </citation>
    <scope>IDENTIFICATION</scope>
</reference>
<dbReference type="AlphaFoldDB" id="A0A8C0UT07"/>
<evidence type="ECO:0000256" key="1">
    <source>
        <dbReference type="SAM" id="MobiDB-lite"/>
    </source>
</evidence>
<dbReference type="Proteomes" id="UP000694410">
    <property type="component" value="Unplaced"/>
</dbReference>
<name>A0A8C0UT07_CYACU</name>
<dbReference type="Ensembl" id="ENSCCET00000018583.1">
    <property type="protein sequence ID" value="ENSCCEP00000011926.1"/>
    <property type="gene ID" value="ENSCCEG00000011565.1"/>
</dbReference>
<proteinExistence type="predicted"/>
<protein>
    <submittedName>
        <fullName evidence="2">Uncharacterized protein</fullName>
    </submittedName>
</protein>
<evidence type="ECO:0000313" key="3">
    <source>
        <dbReference type="Proteomes" id="UP000694410"/>
    </source>
</evidence>
<keyword evidence="3" id="KW-1185">Reference proteome</keyword>
<evidence type="ECO:0000313" key="2">
    <source>
        <dbReference type="Ensembl" id="ENSCCEP00000011926.1"/>
    </source>
</evidence>
<feature type="region of interest" description="Disordered" evidence="1">
    <location>
        <begin position="69"/>
        <end position="88"/>
    </location>
</feature>